<evidence type="ECO:0000313" key="1">
    <source>
        <dbReference type="EMBL" id="RIB13737.1"/>
    </source>
</evidence>
<evidence type="ECO:0000313" key="2">
    <source>
        <dbReference type="Proteomes" id="UP000266673"/>
    </source>
</evidence>
<sequence length="219" mass="25589">MVIGKPFLVGAFSTNYRDTKTMFHKALVDLTACYDNNDMIYIHLPFTLAKNSIVLLSALYPSSNNPPKQNFRLIRWSKDILELKIATINIDQTRPSIFDLNICVVYPSEEMTFKVDYGEKIVTYNLFGHNLDDNNYDQFIDFNFYKNIYLNSLKKFPVVHTEDLCTTNFGYWTIAISENDDSQLAIKHIIKRRLPDLIQNYGGDIPFEAYFMQEFKMKI</sequence>
<accession>A0A397UX38</accession>
<reference evidence="1 2" key="1">
    <citation type="submission" date="2018-06" db="EMBL/GenBank/DDBJ databases">
        <title>Comparative genomics reveals the genomic features of Rhizophagus irregularis, R. cerebriforme, R. diaphanum and Gigaspora rosea, and their symbiotic lifestyle signature.</title>
        <authorList>
            <person name="Morin E."/>
            <person name="San Clemente H."/>
            <person name="Chen E.C.H."/>
            <person name="De La Providencia I."/>
            <person name="Hainaut M."/>
            <person name="Kuo A."/>
            <person name="Kohler A."/>
            <person name="Murat C."/>
            <person name="Tang N."/>
            <person name="Roy S."/>
            <person name="Loubradou J."/>
            <person name="Henrissat B."/>
            <person name="Grigoriev I.V."/>
            <person name="Corradi N."/>
            <person name="Roux C."/>
            <person name="Martin F.M."/>
        </authorList>
    </citation>
    <scope>NUCLEOTIDE SEQUENCE [LARGE SCALE GENOMIC DNA]</scope>
    <source>
        <strain evidence="1 2">DAOM 194757</strain>
    </source>
</reference>
<dbReference type="EMBL" id="QKWP01000895">
    <property type="protein sequence ID" value="RIB13737.1"/>
    <property type="molecule type" value="Genomic_DNA"/>
</dbReference>
<name>A0A397UX38_9GLOM</name>
<dbReference type="AlphaFoldDB" id="A0A397UX38"/>
<protein>
    <submittedName>
        <fullName evidence="1">Uncharacterized protein</fullName>
    </submittedName>
</protein>
<organism evidence="1 2">
    <name type="scientific">Gigaspora rosea</name>
    <dbReference type="NCBI Taxonomy" id="44941"/>
    <lineage>
        <taxon>Eukaryota</taxon>
        <taxon>Fungi</taxon>
        <taxon>Fungi incertae sedis</taxon>
        <taxon>Mucoromycota</taxon>
        <taxon>Glomeromycotina</taxon>
        <taxon>Glomeromycetes</taxon>
        <taxon>Diversisporales</taxon>
        <taxon>Gigasporaceae</taxon>
        <taxon>Gigaspora</taxon>
    </lineage>
</organism>
<gene>
    <name evidence="1" type="ORF">C2G38_1707670</name>
</gene>
<comment type="caution">
    <text evidence="1">The sequence shown here is derived from an EMBL/GenBank/DDBJ whole genome shotgun (WGS) entry which is preliminary data.</text>
</comment>
<dbReference type="Proteomes" id="UP000266673">
    <property type="component" value="Unassembled WGS sequence"/>
</dbReference>
<dbReference type="OrthoDB" id="2338404at2759"/>
<proteinExistence type="predicted"/>
<keyword evidence="2" id="KW-1185">Reference proteome</keyword>